<proteinExistence type="predicted"/>
<reference evidence="1 2" key="1">
    <citation type="submission" date="2019-10" db="EMBL/GenBank/DDBJ databases">
        <title>Extracellular Electron Transfer in a Candidatus Methanoperedens spp. Enrichment Culture.</title>
        <authorList>
            <person name="Berger S."/>
            <person name="Rangel Shaw D."/>
            <person name="Berben T."/>
            <person name="In 'T Zandt M."/>
            <person name="Frank J."/>
            <person name="Reimann J."/>
            <person name="Jetten M.S.M."/>
            <person name="Welte C.U."/>
        </authorList>
    </citation>
    <scope>NUCLEOTIDE SEQUENCE [LARGE SCALE GENOMIC DNA]</scope>
    <source>
        <strain evidence="1">SB12</strain>
    </source>
</reference>
<sequence>MVPLPPHIEITLGKGLTLSIAFLAKYIGLGGIPEKIKAVIAKVKKPVDKAVGKVTGRIADKVKLIVAKIKGGVDKAKSLFSKDKEMEEWEKKNPEKAAEVARGLAEIDELEKTKVVDDEIALEDAEIVAKTVQSKHSVFKKVEAVGEEDRLIYKYTVNPYAMKRTRFRLKTGWFKKGEAWEAIKNRDEWDNMNDARQTLNYRHRNNWRNEPGMEWHHVHEQSAGGPHSVKNLALTTGTFNQYLNQFYSKPQQNLTGDRDLHLRDWLKINPEITKLD</sequence>
<name>A0A833H024_9LEPT</name>
<comment type="caution">
    <text evidence="1">The sequence shown here is derived from an EMBL/GenBank/DDBJ whole genome shotgun (WGS) entry which is preliminary data.</text>
</comment>
<protein>
    <submittedName>
        <fullName evidence="1">Uncharacterized protein</fullName>
    </submittedName>
</protein>
<dbReference type="EMBL" id="WBUI01000014">
    <property type="protein sequence ID" value="KAB2931397.1"/>
    <property type="molecule type" value="Genomic_DNA"/>
</dbReference>
<gene>
    <name evidence="1" type="ORF">F9K24_14245</name>
</gene>
<accession>A0A833H024</accession>
<organism evidence="1 2">
    <name type="scientific">Leptonema illini</name>
    <dbReference type="NCBI Taxonomy" id="183"/>
    <lineage>
        <taxon>Bacteria</taxon>
        <taxon>Pseudomonadati</taxon>
        <taxon>Spirochaetota</taxon>
        <taxon>Spirochaetia</taxon>
        <taxon>Leptospirales</taxon>
        <taxon>Leptospiraceae</taxon>
        <taxon>Leptonema</taxon>
    </lineage>
</organism>
<dbReference type="AlphaFoldDB" id="A0A833H024"/>
<dbReference type="Proteomes" id="UP000460298">
    <property type="component" value="Unassembled WGS sequence"/>
</dbReference>
<evidence type="ECO:0000313" key="1">
    <source>
        <dbReference type="EMBL" id="KAB2931397.1"/>
    </source>
</evidence>
<evidence type="ECO:0000313" key="2">
    <source>
        <dbReference type="Proteomes" id="UP000460298"/>
    </source>
</evidence>